<evidence type="ECO:0000313" key="1">
    <source>
        <dbReference type="EMBL" id="CAI0400222.1"/>
    </source>
</evidence>
<dbReference type="EMBL" id="CAMGYJ010000004">
    <property type="protein sequence ID" value="CAI0400222.1"/>
    <property type="molecule type" value="Genomic_DNA"/>
</dbReference>
<dbReference type="GO" id="GO:0031146">
    <property type="term" value="P:SCF-dependent proteasomal ubiquitin-dependent protein catabolic process"/>
    <property type="evidence" value="ECO:0007669"/>
    <property type="project" value="TreeGrafter"/>
</dbReference>
<protein>
    <recommendedName>
        <fullName evidence="3">F-box domain-containing protein</fullName>
    </recommendedName>
</protein>
<dbReference type="GO" id="GO:0004842">
    <property type="term" value="F:ubiquitin-protein transferase activity"/>
    <property type="evidence" value="ECO:0007669"/>
    <property type="project" value="TreeGrafter"/>
</dbReference>
<dbReference type="AlphaFoldDB" id="A0AAV0ITY4"/>
<comment type="caution">
    <text evidence="1">The sequence shown here is derived from an EMBL/GenBank/DDBJ whole genome shotgun (WGS) entry which is preliminary data.</text>
</comment>
<gene>
    <name evidence="1" type="ORF">LITE_LOCUS10668</name>
</gene>
<keyword evidence="2" id="KW-1185">Reference proteome</keyword>
<sequence>MNEEDESSSRKVDDFIATALFWWRRSCCRSRRVGLGIPAVGLVVTRLELESVEEGSIGDVIVTIGINIPVRPRPWLRIIMILGEVRSSRRRRGGGAGLEGSLASQRPIRSACRSKLVCKRWNSLISHIGFNRHFVSHHRSRNDGQPPLLLCKDDQLPSLLSFLPVPDEFRSSFVVWDSFKDLILCVFQNSVWDYNHERGRSLLICNPFTKQWVALPLEPETPGYRSYETKEAELICRRVRNVNSLDLGDGQVFSFDVLVARFSADCDSLLVVSFLGGVPPSPGHGDQLRSAVVFNSVSCGDEYVVTTRGPVTDRRVACVIGDVDEPPESFAATSSFPSAKHPCAS</sequence>
<reference evidence="1" key="1">
    <citation type="submission" date="2022-08" db="EMBL/GenBank/DDBJ databases">
        <authorList>
            <person name="Gutierrez-Valencia J."/>
        </authorList>
    </citation>
    <scope>NUCLEOTIDE SEQUENCE</scope>
</reference>
<accession>A0AAV0ITY4</accession>
<organism evidence="1 2">
    <name type="scientific">Linum tenue</name>
    <dbReference type="NCBI Taxonomy" id="586396"/>
    <lineage>
        <taxon>Eukaryota</taxon>
        <taxon>Viridiplantae</taxon>
        <taxon>Streptophyta</taxon>
        <taxon>Embryophyta</taxon>
        <taxon>Tracheophyta</taxon>
        <taxon>Spermatophyta</taxon>
        <taxon>Magnoliopsida</taxon>
        <taxon>eudicotyledons</taxon>
        <taxon>Gunneridae</taxon>
        <taxon>Pentapetalae</taxon>
        <taxon>rosids</taxon>
        <taxon>fabids</taxon>
        <taxon>Malpighiales</taxon>
        <taxon>Linaceae</taxon>
        <taxon>Linum</taxon>
    </lineage>
</organism>
<evidence type="ECO:0008006" key="3">
    <source>
        <dbReference type="Google" id="ProtNLM"/>
    </source>
</evidence>
<dbReference type="PANTHER" id="PTHR46301">
    <property type="entry name" value="F-BOX/KELCH-REPEAT PROTEIN"/>
    <property type="match status" value="1"/>
</dbReference>
<evidence type="ECO:0000313" key="2">
    <source>
        <dbReference type="Proteomes" id="UP001154282"/>
    </source>
</evidence>
<dbReference type="Proteomes" id="UP001154282">
    <property type="component" value="Unassembled WGS sequence"/>
</dbReference>
<dbReference type="PANTHER" id="PTHR46301:SF77">
    <property type="entry name" value="F-BOX ONLY PROTEIN 6"/>
    <property type="match status" value="1"/>
</dbReference>
<name>A0AAV0ITY4_9ROSI</name>
<proteinExistence type="predicted"/>